<dbReference type="OrthoDB" id="2019940at2759"/>
<keyword evidence="8 9" id="KW-0325">Glycoprotein</keyword>
<dbReference type="GO" id="GO:0016051">
    <property type="term" value="P:carbohydrate biosynthetic process"/>
    <property type="evidence" value="ECO:0007669"/>
    <property type="project" value="InterPro"/>
</dbReference>
<dbReference type="GO" id="GO:0008146">
    <property type="term" value="F:sulfotransferase activity"/>
    <property type="evidence" value="ECO:0007669"/>
    <property type="project" value="InterPro"/>
</dbReference>
<comment type="subcellular location">
    <subcellularLocation>
        <location evidence="1 9">Golgi apparatus membrane</location>
        <topology evidence="1 9">Single-pass type II membrane protein</topology>
    </subcellularLocation>
</comment>
<keyword evidence="9" id="KW-0735">Signal-anchor</keyword>
<evidence type="ECO:0000313" key="11">
    <source>
        <dbReference type="Proteomes" id="UP001152320"/>
    </source>
</evidence>
<evidence type="ECO:0000256" key="5">
    <source>
        <dbReference type="ARBA" id="ARBA00022989"/>
    </source>
</evidence>
<dbReference type="GO" id="GO:0000139">
    <property type="term" value="C:Golgi membrane"/>
    <property type="evidence" value="ECO:0007669"/>
    <property type="project" value="UniProtKB-SubCell"/>
</dbReference>
<evidence type="ECO:0000256" key="9">
    <source>
        <dbReference type="RuleBase" id="RU364020"/>
    </source>
</evidence>
<organism evidence="10 11">
    <name type="scientific">Holothuria leucospilota</name>
    <name type="common">Black long sea cucumber</name>
    <name type="synonym">Mertensiothuria leucospilota</name>
    <dbReference type="NCBI Taxonomy" id="206669"/>
    <lineage>
        <taxon>Eukaryota</taxon>
        <taxon>Metazoa</taxon>
        <taxon>Echinodermata</taxon>
        <taxon>Eleutherozoa</taxon>
        <taxon>Echinozoa</taxon>
        <taxon>Holothuroidea</taxon>
        <taxon>Aspidochirotacea</taxon>
        <taxon>Aspidochirotida</taxon>
        <taxon>Holothuriidae</taxon>
        <taxon>Holothuria</taxon>
    </lineage>
</organism>
<accession>A0A9Q1BKH2</accession>
<evidence type="ECO:0000256" key="1">
    <source>
        <dbReference type="ARBA" id="ARBA00004323"/>
    </source>
</evidence>
<dbReference type="AlphaFoldDB" id="A0A9Q1BKH2"/>
<evidence type="ECO:0000313" key="10">
    <source>
        <dbReference type="EMBL" id="KAJ8028315.1"/>
    </source>
</evidence>
<evidence type="ECO:0000256" key="3">
    <source>
        <dbReference type="ARBA" id="ARBA00022679"/>
    </source>
</evidence>
<dbReference type="EMBL" id="JAIZAY010000015">
    <property type="protein sequence ID" value="KAJ8028315.1"/>
    <property type="molecule type" value="Genomic_DNA"/>
</dbReference>
<feature type="transmembrane region" description="Helical" evidence="9">
    <location>
        <begin position="7"/>
        <end position="27"/>
    </location>
</feature>
<keyword evidence="7 9" id="KW-0472">Membrane</keyword>
<keyword evidence="9" id="KW-0119">Carbohydrate metabolism</keyword>
<dbReference type="InterPro" id="IPR018011">
    <property type="entry name" value="Carb_sulfotrans_8-10"/>
</dbReference>
<keyword evidence="6 9" id="KW-0333">Golgi apparatus</keyword>
<name>A0A9Q1BKH2_HOLLE</name>
<keyword evidence="5 9" id="KW-1133">Transmembrane helix</keyword>
<evidence type="ECO:0000256" key="8">
    <source>
        <dbReference type="ARBA" id="ARBA00023180"/>
    </source>
</evidence>
<dbReference type="PANTHER" id="PTHR12137">
    <property type="entry name" value="CARBOHYDRATE SULFOTRANSFERASE"/>
    <property type="match status" value="1"/>
</dbReference>
<dbReference type="Pfam" id="PF03567">
    <property type="entry name" value="Sulfotransfer_2"/>
    <property type="match status" value="1"/>
</dbReference>
<protein>
    <recommendedName>
        <fullName evidence="9">Carbohydrate sulfotransferase</fullName>
        <ecNumber evidence="9">2.8.2.-</ecNumber>
    </recommendedName>
</protein>
<dbReference type="InterPro" id="IPR005331">
    <property type="entry name" value="Sulfotransferase"/>
</dbReference>
<keyword evidence="3 9" id="KW-0808">Transferase</keyword>
<evidence type="ECO:0000256" key="7">
    <source>
        <dbReference type="ARBA" id="ARBA00023136"/>
    </source>
</evidence>
<evidence type="ECO:0000256" key="2">
    <source>
        <dbReference type="ARBA" id="ARBA00006339"/>
    </source>
</evidence>
<sequence length="351" mass="40767">MHKLLQMSYVFSLVALLIVLVVFHISVHNDFTSFQITSMRESVHSRDDDKASLGVFYTPLKWMNITLPGNISGQLDQEITRSIRNRTLQALCKVDKKNDLKMLTDGEKATLYKQIIVDDDRRFLFCFIPKVACSNWKRVIKVMQGTLDPQTGGKMDHHSGITLLQDDEINLARFKVRKYYKFMFVRHPLERLLSAYRNKFGENIGDYRRRYGAKIIKAYRTKSQAKEALMKNDLSITFEEFLRFLVDSNTAKMDVHWKPMHELCQPCAVHYDFVGSFEQLREDADYVLDKIRGNSTVTFPMRQNYYKPTTPDTLISELSKVRPLILQQLVDKYILDFALFGYAAPSIDVGS</sequence>
<keyword evidence="4 9" id="KW-0812">Transmembrane</keyword>
<dbReference type="EC" id="2.8.2.-" evidence="9"/>
<gene>
    <name evidence="10" type="ORF">HOLleu_30518</name>
</gene>
<evidence type="ECO:0000256" key="6">
    <source>
        <dbReference type="ARBA" id="ARBA00023034"/>
    </source>
</evidence>
<reference evidence="10" key="1">
    <citation type="submission" date="2021-10" db="EMBL/GenBank/DDBJ databases">
        <title>Tropical sea cucumber genome reveals ecological adaptation and Cuvierian tubules defense mechanism.</title>
        <authorList>
            <person name="Chen T."/>
        </authorList>
    </citation>
    <scope>NUCLEOTIDE SEQUENCE</scope>
    <source>
        <strain evidence="10">Nanhai2018</strain>
        <tissue evidence="10">Muscle</tissue>
    </source>
</reference>
<comment type="similarity">
    <text evidence="2 9">Belongs to the sulfotransferase 2 family.</text>
</comment>
<evidence type="ECO:0000256" key="4">
    <source>
        <dbReference type="ARBA" id="ARBA00022692"/>
    </source>
</evidence>
<proteinExistence type="inferred from homology"/>
<dbReference type="PANTHER" id="PTHR12137:SF33">
    <property type="entry name" value="CARBOHYDRATE SULFOTRANSFERASE 14"/>
    <property type="match status" value="1"/>
</dbReference>
<comment type="caution">
    <text evidence="10">The sequence shown here is derived from an EMBL/GenBank/DDBJ whole genome shotgun (WGS) entry which is preliminary data.</text>
</comment>
<keyword evidence="11" id="KW-1185">Reference proteome</keyword>
<dbReference type="Proteomes" id="UP001152320">
    <property type="component" value="Chromosome 15"/>
</dbReference>